<keyword evidence="2" id="KW-0626">Porin</keyword>
<gene>
    <name evidence="5" type="ORF">SAMN04488052_105181</name>
</gene>
<protein>
    <submittedName>
        <fullName evidence="5">Outer membrane protein beta-barrel domain-containing protein</fullName>
    </submittedName>
</protein>
<organism evidence="5 6">
    <name type="scientific">Aquisalimonas asiatica</name>
    <dbReference type="NCBI Taxonomy" id="406100"/>
    <lineage>
        <taxon>Bacteria</taxon>
        <taxon>Pseudomonadati</taxon>
        <taxon>Pseudomonadota</taxon>
        <taxon>Gammaproteobacteria</taxon>
        <taxon>Chromatiales</taxon>
        <taxon>Ectothiorhodospiraceae</taxon>
        <taxon>Aquisalimonas</taxon>
    </lineage>
</organism>
<keyword evidence="2" id="KW-0813">Transport</keyword>
<dbReference type="SUPFAM" id="SSF56925">
    <property type="entry name" value="OMPA-like"/>
    <property type="match status" value="1"/>
</dbReference>
<dbReference type="RefSeq" id="WP_091644545.1">
    <property type="nucleotide sequence ID" value="NZ_FOEG01000005.1"/>
</dbReference>
<keyword evidence="3" id="KW-0732">Signal</keyword>
<proteinExistence type="inferred from homology"/>
<feature type="domain" description="Outer membrane protein OmpA-like transmembrane" evidence="4">
    <location>
        <begin position="53"/>
        <end position="216"/>
    </location>
</feature>
<keyword evidence="6" id="KW-1185">Reference proteome</keyword>
<dbReference type="STRING" id="406100.SAMN04488052_105181"/>
<dbReference type="Gene3D" id="2.40.160.20">
    <property type="match status" value="1"/>
</dbReference>
<evidence type="ECO:0000313" key="5">
    <source>
        <dbReference type="EMBL" id="SEO98229.1"/>
    </source>
</evidence>
<evidence type="ECO:0000256" key="3">
    <source>
        <dbReference type="SAM" id="SignalP"/>
    </source>
</evidence>
<dbReference type="GO" id="GO:0015288">
    <property type="term" value="F:porin activity"/>
    <property type="evidence" value="ECO:0007669"/>
    <property type="project" value="UniProtKB-KW"/>
</dbReference>
<evidence type="ECO:0000256" key="2">
    <source>
        <dbReference type="ARBA" id="ARBA00023114"/>
    </source>
</evidence>
<evidence type="ECO:0000313" key="6">
    <source>
        <dbReference type="Proteomes" id="UP000199657"/>
    </source>
</evidence>
<dbReference type="InterPro" id="IPR011250">
    <property type="entry name" value="OMP/PagP_B-barrel"/>
</dbReference>
<dbReference type="EMBL" id="FOEG01000005">
    <property type="protein sequence ID" value="SEO98229.1"/>
    <property type="molecule type" value="Genomic_DNA"/>
</dbReference>
<dbReference type="InterPro" id="IPR000498">
    <property type="entry name" value="OmpA-like_TM_dom"/>
</dbReference>
<dbReference type="Proteomes" id="UP000199657">
    <property type="component" value="Unassembled WGS sequence"/>
</dbReference>
<sequence length="218" mass="23817">MLRTLLLAPLLVILPLGQAAALTTDDVRPYFVADAGMGYVDLGDAERDLDRIADDDDISGSTSTKNTSFAYILGIGWHIGPYVAIELNYFDLGEYDATFSADNNDALESVIDFSGFGARGIARWPLTESWSVDVGLGAAQMDTRLRREFKPGSSSSNGGAVERYSSTDVVMNASLGTQYRLSREWSLRAQYLYFNDVGDSSTGRDDIQVLTVGAQFFF</sequence>
<feature type="signal peptide" evidence="3">
    <location>
        <begin position="1"/>
        <end position="21"/>
    </location>
</feature>
<dbReference type="GO" id="GO:0046930">
    <property type="term" value="C:pore complex"/>
    <property type="evidence" value="ECO:0007669"/>
    <property type="project" value="UniProtKB-KW"/>
</dbReference>
<dbReference type="GO" id="GO:0009279">
    <property type="term" value="C:cell outer membrane"/>
    <property type="evidence" value="ECO:0007669"/>
    <property type="project" value="InterPro"/>
</dbReference>
<comment type="similarity">
    <text evidence="1">Belongs to the outer membrane OOP (TC 1.B.6) superfamily. OmpA family.</text>
</comment>
<name>A0A1H8U4R7_9GAMM</name>
<evidence type="ECO:0000259" key="4">
    <source>
        <dbReference type="Pfam" id="PF01389"/>
    </source>
</evidence>
<dbReference type="AlphaFoldDB" id="A0A1H8U4R7"/>
<dbReference type="Pfam" id="PF01389">
    <property type="entry name" value="OmpA_membrane"/>
    <property type="match status" value="1"/>
</dbReference>
<evidence type="ECO:0000256" key="1">
    <source>
        <dbReference type="ARBA" id="ARBA00005710"/>
    </source>
</evidence>
<feature type="chain" id="PRO_5011726412" evidence="3">
    <location>
        <begin position="22"/>
        <end position="218"/>
    </location>
</feature>
<keyword evidence="2" id="KW-0406">Ion transport</keyword>
<keyword evidence="2" id="KW-0812">Transmembrane</keyword>
<accession>A0A1H8U4R7</accession>
<dbReference type="OrthoDB" id="7486720at2"/>
<reference evidence="5 6" key="1">
    <citation type="submission" date="2016-10" db="EMBL/GenBank/DDBJ databases">
        <authorList>
            <person name="de Groot N.N."/>
        </authorList>
    </citation>
    <scope>NUCLEOTIDE SEQUENCE [LARGE SCALE GENOMIC DNA]</scope>
    <source>
        <strain evidence="5 6">CGMCC 1.6291</strain>
    </source>
</reference>